<dbReference type="EMBL" id="OZ034819">
    <property type="protein sequence ID" value="CAL1397045.1"/>
    <property type="molecule type" value="Genomic_DNA"/>
</dbReference>
<feature type="chain" id="PRO_5043763357" description="Secreted protein" evidence="1">
    <location>
        <begin position="27"/>
        <end position="95"/>
    </location>
</feature>
<proteinExistence type="predicted"/>
<evidence type="ECO:0000256" key="1">
    <source>
        <dbReference type="SAM" id="SignalP"/>
    </source>
</evidence>
<name>A0AAV2FHF5_9ROSI</name>
<keyword evidence="3" id="KW-1185">Reference proteome</keyword>
<dbReference type="Proteomes" id="UP001497516">
    <property type="component" value="Chromosome 6"/>
</dbReference>
<sequence>MHYPSPTRPIAIPSLFLLMRPPLAIARWALATRRRLLVLYTVHHDLECASFVVETFYSCTRLVPYQSRFPLARFYLWFPILYVIIRTGKYVHFSF</sequence>
<evidence type="ECO:0000313" key="3">
    <source>
        <dbReference type="Proteomes" id="UP001497516"/>
    </source>
</evidence>
<protein>
    <recommendedName>
        <fullName evidence="4">Secreted protein</fullName>
    </recommendedName>
</protein>
<organism evidence="2 3">
    <name type="scientific">Linum trigynum</name>
    <dbReference type="NCBI Taxonomy" id="586398"/>
    <lineage>
        <taxon>Eukaryota</taxon>
        <taxon>Viridiplantae</taxon>
        <taxon>Streptophyta</taxon>
        <taxon>Embryophyta</taxon>
        <taxon>Tracheophyta</taxon>
        <taxon>Spermatophyta</taxon>
        <taxon>Magnoliopsida</taxon>
        <taxon>eudicotyledons</taxon>
        <taxon>Gunneridae</taxon>
        <taxon>Pentapetalae</taxon>
        <taxon>rosids</taxon>
        <taxon>fabids</taxon>
        <taxon>Malpighiales</taxon>
        <taxon>Linaceae</taxon>
        <taxon>Linum</taxon>
    </lineage>
</organism>
<evidence type="ECO:0000313" key="2">
    <source>
        <dbReference type="EMBL" id="CAL1397045.1"/>
    </source>
</evidence>
<accession>A0AAV2FHF5</accession>
<dbReference type="AlphaFoldDB" id="A0AAV2FHF5"/>
<gene>
    <name evidence="2" type="ORF">LTRI10_LOCUS37375</name>
</gene>
<keyword evidence="1" id="KW-0732">Signal</keyword>
<feature type="signal peptide" evidence="1">
    <location>
        <begin position="1"/>
        <end position="26"/>
    </location>
</feature>
<reference evidence="2 3" key="1">
    <citation type="submission" date="2024-04" db="EMBL/GenBank/DDBJ databases">
        <authorList>
            <person name="Fracassetti M."/>
        </authorList>
    </citation>
    <scope>NUCLEOTIDE SEQUENCE [LARGE SCALE GENOMIC DNA]</scope>
</reference>
<evidence type="ECO:0008006" key="4">
    <source>
        <dbReference type="Google" id="ProtNLM"/>
    </source>
</evidence>